<accession>A0AAV7H194</accession>
<gene>
    <name evidence="2" type="ORF">IEQ34_009318</name>
</gene>
<keyword evidence="1" id="KW-0472">Membrane</keyword>
<evidence type="ECO:0000313" key="3">
    <source>
        <dbReference type="Proteomes" id="UP000775213"/>
    </source>
</evidence>
<organism evidence="2 3">
    <name type="scientific">Dendrobium chrysotoxum</name>
    <name type="common">Orchid</name>
    <dbReference type="NCBI Taxonomy" id="161865"/>
    <lineage>
        <taxon>Eukaryota</taxon>
        <taxon>Viridiplantae</taxon>
        <taxon>Streptophyta</taxon>
        <taxon>Embryophyta</taxon>
        <taxon>Tracheophyta</taxon>
        <taxon>Spermatophyta</taxon>
        <taxon>Magnoliopsida</taxon>
        <taxon>Liliopsida</taxon>
        <taxon>Asparagales</taxon>
        <taxon>Orchidaceae</taxon>
        <taxon>Epidendroideae</taxon>
        <taxon>Malaxideae</taxon>
        <taxon>Dendrobiinae</taxon>
        <taxon>Dendrobium</taxon>
    </lineage>
</organism>
<sequence>MYLIANMHQLHLQFSGGDCNHSRSKNQFMVVQAAARGPHNSLAKHKCVNLPLYFVFIFLFQIADSCFLFSTGPVIGKRYMGIPFFI</sequence>
<name>A0AAV7H194_DENCH</name>
<proteinExistence type="predicted"/>
<dbReference type="EMBL" id="JAGFBR010000009">
    <property type="protein sequence ID" value="KAH0461743.1"/>
    <property type="molecule type" value="Genomic_DNA"/>
</dbReference>
<protein>
    <submittedName>
        <fullName evidence="2">Uncharacterized protein</fullName>
    </submittedName>
</protein>
<evidence type="ECO:0000313" key="2">
    <source>
        <dbReference type="EMBL" id="KAH0461743.1"/>
    </source>
</evidence>
<dbReference type="Proteomes" id="UP000775213">
    <property type="component" value="Unassembled WGS sequence"/>
</dbReference>
<reference evidence="2 3" key="1">
    <citation type="journal article" date="2021" name="Hortic Res">
        <title>Chromosome-scale assembly of the Dendrobium chrysotoxum genome enhances the understanding of orchid evolution.</title>
        <authorList>
            <person name="Zhang Y."/>
            <person name="Zhang G.Q."/>
            <person name="Zhang D."/>
            <person name="Liu X.D."/>
            <person name="Xu X.Y."/>
            <person name="Sun W.H."/>
            <person name="Yu X."/>
            <person name="Zhu X."/>
            <person name="Wang Z.W."/>
            <person name="Zhao X."/>
            <person name="Zhong W.Y."/>
            <person name="Chen H."/>
            <person name="Yin W.L."/>
            <person name="Huang T."/>
            <person name="Niu S.C."/>
            <person name="Liu Z.J."/>
        </authorList>
    </citation>
    <scope>NUCLEOTIDE SEQUENCE [LARGE SCALE GENOMIC DNA]</scope>
    <source>
        <strain evidence="2">Lindl</strain>
    </source>
</reference>
<comment type="caution">
    <text evidence="2">The sequence shown here is derived from an EMBL/GenBank/DDBJ whole genome shotgun (WGS) entry which is preliminary data.</text>
</comment>
<keyword evidence="1" id="KW-1133">Transmembrane helix</keyword>
<keyword evidence="1" id="KW-0812">Transmembrane</keyword>
<evidence type="ECO:0000256" key="1">
    <source>
        <dbReference type="SAM" id="Phobius"/>
    </source>
</evidence>
<feature type="transmembrane region" description="Helical" evidence="1">
    <location>
        <begin position="50"/>
        <end position="70"/>
    </location>
</feature>
<keyword evidence="3" id="KW-1185">Reference proteome</keyword>
<dbReference type="AlphaFoldDB" id="A0AAV7H194"/>